<feature type="region of interest" description="Disordered" evidence="1">
    <location>
        <begin position="337"/>
        <end position="369"/>
    </location>
</feature>
<feature type="compositionally biased region" description="Low complexity" evidence="1">
    <location>
        <begin position="337"/>
        <end position="362"/>
    </location>
</feature>
<protein>
    <submittedName>
        <fullName evidence="2">Uncharacterized protein</fullName>
    </submittedName>
</protein>
<keyword evidence="3" id="KW-1185">Reference proteome</keyword>
<evidence type="ECO:0000313" key="3">
    <source>
        <dbReference type="Proteomes" id="UP000326979"/>
    </source>
</evidence>
<name>A0A5N8WAK1_9ACTN</name>
<comment type="caution">
    <text evidence="2">The sequence shown here is derived from an EMBL/GenBank/DDBJ whole genome shotgun (WGS) entry which is preliminary data.</text>
</comment>
<evidence type="ECO:0000313" key="2">
    <source>
        <dbReference type="EMBL" id="MPY44491.1"/>
    </source>
</evidence>
<dbReference type="AlphaFoldDB" id="A0A5N8WAK1"/>
<sequence length="369" mass="40112">MADRLPGSWRADYHAHRSYEDQFSLGDQLWGLGIADRAVSQEVLRHDVVLTRADGARLYVIDRPWRQNQFIVAALEPDYLGYSSQSTVDLEGPKSIAVTSDPVRAACDIARRLLPRYQEATGQVEQWAREFLLFGLTPANASYLQVAFTWQDDGDLHARTDHLSAALLLRQYSFRYDREAAAFLLPDTLSEEQKSQLIQRTALDLGAIGISVSVARGTPRPVLSERRVATEAASLHDLNGHAARAESLYEIVALLREATDAKTGPLTAAESFIRTLGARATTLAPEPLRDEFTVAFTTIATRASRLIHDLTELALGAGETDAITQARGPHTWDQLLASDAASAAPPSAAVPAPTPAASAVGTPPAPRTR</sequence>
<reference evidence="2 3" key="1">
    <citation type="submission" date="2019-07" db="EMBL/GenBank/DDBJ databases">
        <title>New species of Amycolatopsis and Streptomyces.</title>
        <authorList>
            <person name="Duangmal K."/>
            <person name="Teo W.F.A."/>
            <person name="Lipun K."/>
        </authorList>
    </citation>
    <scope>NUCLEOTIDE SEQUENCE [LARGE SCALE GENOMIC DNA]</scope>
    <source>
        <strain evidence="2 3">TISTR 2346</strain>
    </source>
</reference>
<proteinExistence type="predicted"/>
<gene>
    <name evidence="2" type="ORF">FNH04_32675</name>
</gene>
<dbReference type="RefSeq" id="WP_152789472.1">
    <property type="nucleotide sequence ID" value="NZ_BAABEQ010000029.1"/>
</dbReference>
<dbReference type="Proteomes" id="UP000326979">
    <property type="component" value="Unassembled WGS sequence"/>
</dbReference>
<dbReference type="OrthoDB" id="4225175at2"/>
<evidence type="ECO:0000256" key="1">
    <source>
        <dbReference type="SAM" id="MobiDB-lite"/>
    </source>
</evidence>
<accession>A0A5N8WAK1</accession>
<dbReference type="EMBL" id="VJZE01000329">
    <property type="protein sequence ID" value="MPY44491.1"/>
    <property type="molecule type" value="Genomic_DNA"/>
</dbReference>
<organism evidence="2 3">
    <name type="scientific">Streptomyces phyllanthi</name>
    <dbReference type="NCBI Taxonomy" id="1803180"/>
    <lineage>
        <taxon>Bacteria</taxon>
        <taxon>Bacillati</taxon>
        <taxon>Actinomycetota</taxon>
        <taxon>Actinomycetes</taxon>
        <taxon>Kitasatosporales</taxon>
        <taxon>Streptomycetaceae</taxon>
        <taxon>Streptomyces</taxon>
    </lineage>
</organism>